<sequence>MPEGNGTILVDQLCKKSRRPHIVVCSAYITPEMDNDFRSKGVLTLKKPFKLNELEEALKKII</sequence>
<dbReference type="InterPro" id="IPR011006">
    <property type="entry name" value="CheY-like_superfamily"/>
</dbReference>
<gene>
    <name evidence="1" type="ORF">MNBD_NITROSPIRAE02-757</name>
</gene>
<evidence type="ECO:0000313" key="1">
    <source>
        <dbReference type="EMBL" id="VAX30403.1"/>
    </source>
</evidence>
<name>A0A3B1D0T9_9ZZZZ</name>
<organism evidence="1">
    <name type="scientific">hydrothermal vent metagenome</name>
    <dbReference type="NCBI Taxonomy" id="652676"/>
    <lineage>
        <taxon>unclassified sequences</taxon>
        <taxon>metagenomes</taxon>
        <taxon>ecological metagenomes</taxon>
    </lineage>
</organism>
<protein>
    <recommendedName>
        <fullName evidence="2">Response regulatory domain-containing protein</fullName>
    </recommendedName>
</protein>
<dbReference type="SUPFAM" id="SSF52172">
    <property type="entry name" value="CheY-like"/>
    <property type="match status" value="1"/>
</dbReference>
<proteinExistence type="predicted"/>
<accession>A0A3B1D0T9</accession>
<dbReference type="AlphaFoldDB" id="A0A3B1D0T9"/>
<dbReference type="Gene3D" id="3.40.50.2300">
    <property type="match status" value="1"/>
</dbReference>
<evidence type="ECO:0008006" key="2">
    <source>
        <dbReference type="Google" id="ProtNLM"/>
    </source>
</evidence>
<reference evidence="1" key="1">
    <citation type="submission" date="2018-06" db="EMBL/GenBank/DDBJ databases">
        <authorList>
            <person name="Zhirakovskaya E."/>
        </authorList>
    </citation>
    <scope>NUCLEOTIDE SEQUENCE</scope>
</reference>
<dbReference type="EMBL" id="UOGH01000163">
    <property type="protein sequence ID" value="VAX30403.1"/>
    <property type="molecule type" value="Genomic_DNA"/>
</dbReference>